<dbReference type="Pfam" id="PF00664">
    <property type="entry name" value="ABC_membrane"/>
    <property type="match status" value="1"/>
</dbReference>
<sequence length="581" mass="64938">MTKTIIKKVLSYIGRYKFILIISIFCAAGSSLLTLYVPILIGRAIDYIVGPGNVDFDSMISLFIKIAVIVAVTALLQWLMNVLNNRITFNVVRDMRNKAFKKLQVLPFHFLDSHSNGEIVSRVITDADQFADGLLMGFTQLFTGIVTIIGTLGFMIYINFWIALLVVVLTPMSFLLANFIAKKTYKMFRKQSEARGEQTAFVDEMITNQKVTEAYGHKKENQENFDKTNRDVALYYFKATFYSSFANPGTRFVNNIVYAAVTLFGAILAIRGNITVGILSSFLAYATQYTKPFNEISGVVTELQNAVACAGRLIHLIEEKEVEPDTDQKKTLSNAKGKIEVQHVDFSYSEDKKLIEDLNISVKPGMRIAIVGPTGCGKTTIINLLMKFYNVKGGVIYADDIPYSEINVRSLRSSFGMVLQDTWLKSGTILENITMGKPDATLEEAIDAAKKSHAHSFIRRLPDGYNTVIGSDGGNLSQGQKQLLCITRLMLVNPPMLILDEATSSIDTRTEIRIQKAFVVLMKGKTTFIVAHRLSTIRNADLILVMNSGKVIEQGKHDELLAKHGFYYHLYNSQFAGFENK</sequence>
<keyword evidence="3 8" id="KW-0812">Transmembrane</keyword>
<keyword evidence="6 8" id="KW-1133">Transmembrane helix</keyword>
<gene>
    <name evidence="11" type="ORF">IAA37_07070</name>
</gene>
<dbReference type="GO" id="GO:0016887">
    <property type="term" value="F:ATP hydrolysis activity"/>
    <property type="evidence" value="ECO:0007669"/>
    <property type="project" value="InterPro"/>
</dbReference>
<dbReference type="InterPro" id="IPR011527">
    <property type="entry name" value="ABC1_TM_dom"/>
</dbReference>
<evidence type="ECO:0000256" key="2">
    <source>
        <dbReference type="ARBA" id="ARBA00022448"/>
    </source>
</evidence>
<evidence type="ECO:0000313" key="11">
    <source>
        <dbReference type="EMBL" id="HJB75414.1"/>
    </source>
</evidence>
<feature type="domain" description="ABC transporter" evidence="9">
    <location>
        <begin position="339"/>
        <end position="573"/>
    </location>
</feature>
<keyword evidence="2" id="KW-0813">Transport</keyword>
<dbReference type="FunFam" id="3.40.50.300:FF:000287">
    <property type="entry name" value="Multidrug ABC transporter ATP-binding protein"/>
    <property type="match status" value="1"/>
</dbReference>
<keyword evidence="4" id="KW-0547">Nucleotide-binding</keyword>
<dbReference type="InterPro" id="IPR003439">
    <property type="entry name" value="ABC_transporter-like_ATP-bd"/>
</dbReference>
<feature type="domain" description="ABC transmembrane type-1" evidence="10">
    <location>
        <begin position="21"/>
        <end position="305"/>
    </location>
</feature>
<dbReference type="CDD" id="cd03254">
    <property type="entry name" value="ABCC_Glucan_exporter_like"/>
    <property type="match status" value="1"/>
</dbReference>
<evidence type="ECO:0000259" key="9">
    <source>
        <dbReference type="PROSITE" id="PS50893"/>
    </source>
</evidence>
<evidence type="ECO:0000256" key="4">
    <source>
        <dbReference type="ARBA" id="ARBA00022741"/>
    </source>
</evidence>
<evidence type="ECO:0000256" key="7">
    <source>
        <dbReference type="ARBA" id="ARBA00023136"/>
    </source>
</evidence>
<dbReference type="PROSITE" id="PS50929">
    <property type="entry name" value="ABC_TM1F"/>
    <property type="match status" value="1"/>
</dbReference>
<dbReference type="Proteomes" id="UP000823877">
    <property type="component" value="Unassembled WGS sequence"/>
</dbReference>
<dbReference type="InterPro" id="IPR003593">
    <property type="entry name" value="AAA+_ATPase"/>
</dbReference>
<dbReference type="InterPro" id="IPR036640">
    <property type="entry name" value="ABC1_TM_sf"/>
</dbReference>
<dbReference type="Gene3D" id="3.40.50.300">
    <property type="entry name" value="P-loop containing nucleotide triphosphate hydrolases"/>
    <property type="match status" value="1"/>
</dbReference>
<dbReference type="SUPFAM" id="SSF52540">
    <property type="entry name" value="P-loop containing nucleoside triphosphate hydrolases"/>
    <property type="match status" value="1"/>
</dbReference>
<dbReference type="GO" id="GO:0005524">
    <property type="term" value="F:ATP binding"/>
    <property type="evidence" value="ECO:0007669"/>
    <property type="project" value="UniProtKB-KW"/>
</dbReference>
<feature type="transmembrane region" description="Helical" evidence="8">
    <location>
        <begin position="256"/>
        <end position="285"/>
    </location>
</feature>
<dbReference type="SMART" id="SM00382">
    <property type="entry name" value="AAA"/>
    <property type="match status" value="1"/>
</dbReference>
<dbReference type="SUPFAM" id="SSF90123">
    <property type="entry name" value="ABC transporter transmembrane region"/>
    <property type="match status" value="1"/>
</dbReference>
<dbReference type="CDD" id="cd18547">
    <property type="entry name" value="ABC_6TM_Tm288_like"/>
    <property type="match status" value="1"/>
</dbReference>
<organism evidence="11 12">
    <name type="scientific">Candidatus Eubacterium faecale</name>
    <dbReference type="NCBI Taxonomy" id="2838568"/>
    <lineage>
        <taxon>Bacteria</taxon>
        <taxon>Bacillati</taxon>
        <taxon>Bacillota</taxon>
        <taxon>Clostridia</taxon>
        <taxon>Eubacteriales</taxon>
        <taxon>Eubacteriaceae</taxon>
        <taxon>Eubacterium</taxon>
    </lineage>
</organism>
<evidence type="ECO:0000256" key="5">
    <source>
        <dbReference type="ARBA" id="ARBA00022840"/>
    </source>
</evidence>
<accession>A0A9D2MJW6</accession>
<evidence type="ECO:0000256" key="1">
    <source>
        <dbReference type="ARBA" id="ARBA00004651"/>
    </source>
</evidence>
<reference evidence="11" key="2">
    <citation type="submission" date="2021-04" db="EMBL/GenBank/DDBJ databases">
        <authorList>
            <person name="Gilroy R."/>
        </authorList>
    </citation>
    <scope>NUCLEOTIDE SEQUENCE</scope>
    <source>
        <strain evidence="11">CHK188-16595</strain>
    </source>
</reference>
<reference evidence="11" key="1">
    <citation type="journal article" date="2021" name="PeerJ">
        <title>Extensive microbial diversity within the chicken gut microbiome revealed by metagenomics and culture.</title>
        <authorList>
            <person name="Gilroy R."/>
            <person name="Ravi A."/>
            <person name="Getino M."/>
            <person name="Pursley I."/>
            <person name="Horton D.L."/>
            <person name="Alikhan N.F."/>
            <person name="Baker D."/>
            <person name="Gharbi K."/>
            <person name="Hall N."/>
            <person name="Watson M."/>
            <person name="Adriaenssens E.M."/>
            <person name="Foster-Nyarko E."/>
            <person name="Jarju S."/>
            <person name="Secka A."/>
            <person name="Antonio M."/>
            <person name="Oren A."/>
            <person name="Chaudhuri R.R."/>
            <person name="La Ragione R."/>
            <person name="Hildebrand F."/>
            <person name="Pallen M.J."/>
        </authorList>
    </citation>
    <scope>NUCLEOTIDE SEQUENCE</scope>
    <source>
        <strain evidence="11">CHK188-16595</strain>
    </source>
</reference>
<feature type="transmembrane region" description="Helical" evidence="8">
    <location>
        <begin position="18"/>
        <end position="39"/>
    </location>
</feature>
<dbReference type="InterPro" id="IPR039421">
    <property type="entry name" value="Type_1_exporter"/>
</dbReference>
<keyword evidence="5 11" id="KW-0067">ATP-binding</keyword>
<name>A0A9D2MJW6_9FIRM</name>
<feature type="transmembrane region" description="Helical" evidence="8">
    <location>
        <begin position="160"/>
        <end position="181"/>
    </location>
</feature>
<dbReference type="PANTHER" id="PTHR43394">
    <property type="entry name" value="ATP-DEPENDENT PERMEASE MDL1, MITOCHONDRIAL"/>
    <property type="match status" value="1"/>
</dbReference>
<dbReference type="InterPro" id="IPR027417">
    <property type="entry name" value="P-loop_NTPase"/>
</dbReference>
<evidence type="ECO:0000259" key="10">
    <source>
        <dbReference type="PROSITE" id="PS50929"/>
    </source>
</evidence>
<dbReference type="GO" id="GO:0015421">
    <property type="term" value="F:ABC-type oligopeptide transporter activity"/>
    <property type="evidence" value="ECO:0007669"/>
    <property type="project" value="TreeGrafter"/>
</dbReference>
<dbReference type="Gene3D" id="1.20.1560.10">
    <property type="entry name" value="ABC transporter type 1, transmembrane domain"/>
    <property type="match status" value="1"/>
</dbReference>
<protein>
    <submittedName>
        <fullName evidence="11">ABC transporter ATP-binding protein/permease</fullName>
    </submittedName>
</protein>
<feature type="transmembrane region" description="Helical" evidence="8">
    <location>
        <begin position="134"/>
        <end position="154"/>
    </location>
</feature>
<dbReference type="GO" id="GO:0005886">
    <property type="term" value="C:plasma membrane"/>
    <property type="evidence" value="ECO:0007669"/>
    <property type="project" value="UniProtKB-SubCell"/>
</dbReference>
<feature type="transmembrane region" description="Helical" evidence="8">
    <location>
        <begin position="59"/>
        <end position="79"/>
    </location>
</feature>
<dbReference type="Pfam" id="PF00005">
    <property type="entry name" value="ABC_tran"/>
    <property type="match status" value="1"/>
</dbReference>
<comment type="subcellular location">
    <subcellularLocation>
        <location evidence="1">Cell membrane</location>
        <topology evidence="1">Multi-pass membrane protein</topology>
    </subcellularLocation>
</comment>
<evidence type="ECO:0000313" key="12">
    <source>
        <dbReference type="Proteomes" id="UP000823877"/>
    </source>
</evidence>
<keyword evidence="7 8" id="KW-0472">Membrane</keyword>
<evidence type="ECO:0000256" key="6">
    <source>
        <dbReference type="ARBA" id="ARBA00022989"/>
    </source>
</evidence>
<comment type="caution">
    <text evidence="11">The sequence shown here is derived from an EMBL/GenBank/DDBJ whole genome shotgun (WGS) entry which is preliminary data.</text>
</comment>
<dbReference type="PROSITE" id="PS50893">
    <property type="entry name" value="ABC_TRANSPORTER_2"/>
    <property type="match status" value="1"/>
</dbReference>
<proteinExistence type="predicted"/>
<dbReference type="EMBL" id="DWXN01000012">
    <property type="protein sequence ID" value="HJB75414.1"/>
    <property type="molecule type" value="Genomic_DNA"/>
</dbReference>
<dbReference type="PANTHER" id="PTHR43394:SF1">
    <property type="entry name" value="ATP-BINDING CASSETTE SUB-FAMILY B MEMBER 10, MITOCHONDRIAL"/>
    <property type="match status" value="1"/>
</dbReference>
<evidence type="ECO:0000256" key="3">
    <source>
        <dbReference type="ARBA" id="ARBA00022692"/>
    </source>
</evidence>
<dbReference type="AlphaFoldDB" id="A0A9D2MJW6"/>
<evidence type="ECO:0000256" key="8">
    <source>
        <dbReference type="SAM" id="Phobius"/>
    </source>
</evidence>